<dbReference type="Proteomes" id="UP000637578">
    <property type="component" value="Unassembled WGS sequence"/>
</dbReference>
<dbReference type="AlphaFoldDB" id="A0A8J3FZ43"/>
<dbReference type="InterPro" id="IPR015330">
    <property type="entry name" value="DNA_primase/pol_bifunc_N"/>
</dbReference>
<dbReference type="Pfam" id="PF09250">
    <property type="entry name" value="Prim-Pol"/>
    <property type="match status" value="1"/>
</dbReference>
<evidence type="ECO:0000313" key="2">
    <source>
        <dbReference type="EMBL" id="GGM77259.1"/>
    </source>
</evidence>
<name>A0A8J3FZ43_9PSEU</name>
<gene>
    <name evidence="2" type="ORF">GCM10012275_54880</name>
</gene>
<accession>A0A8J3FZ43</accession>
<comment type="caution">
    <text evidence="2">The sequence shown here is derived from an EMBL/GenBank/DDBJ whole genome shotgun (WGS) entry which is preliminary data.</text>
</comment>
<sequence length="179" mass="19025">MDTAATADPLTALACGLALFDLPPNSKRPTPGWQQRCTTDPELVSHWIHTSRNLGVGCRASGVVGLDLDRHDGDPDGVAAFTALCDRHGQPWPGTLTVRTPRNGLHLYFRVPTGRIIVSTSGGRSALGPGIDIRGPGRRSGGYLVGPGSLVDGQRYVIVHDTAIQHLPGWLAALLDNPR</sequence>
<dbReference type="RefSeq" id="WP_189061321.1">
    <property type="nucleotide sequence ID" value="NZ_BMMK01000038.1"/>
</dbReference>
<dbReference type="CDD" id="cd04859">
    <property type="entry name" value="Prim_Pol"/>
    <property type="match status" value="1"/>
</dbReference>
<dbReference type="SUPFAM" id="SSF56747">
    <property type="entry name" value="Prim-pol domain"/>
    <property type="match status" value="1"/>
</dbReference>
<dbReference type="SMART" id="SM00943">
    <property type="entry name" value="Prim-Pol"/>
    <property type="match status" value="1"/>
</dbReference>
<proteinExistence type="predicted"/>
<reference evidence="2" key="1">
    <citation type="journal article" date="2014" name="Int. J. Syst. Evol. Microbiol.">
        <title>Complete genome sequence of Corynebacterium casei LMG S-19264T (=DSM 44701T), isolated from a smear-ripened cheese.</title>
        <authorList>
            <consortium name="US DOE Joint Genome Institute (JGI-PGF)"/>
            <person name="Walter F."/>
            <person name="Albersmeier A."/>
            <person name="Kalinowski J."/>
            <person name="Ruckert C."/>
        </authorList>
    </citation>
    <scope>NUCLEOTIDE SEQUENCE</scope>
    <source>
        <strain evidence="2">CGMCC 4.5737</strain>
    </source>
</reference>
<protein>
    <recommendedName>
        <fullName evidence="1">DNA primase/polymerase bifunctional N-terminal domain-containing protein</fullName>
    </recommendedName>
</protein>
<evidence type="ECO:0000259" key="1">
    <source>
        <dbReference type="SMART" id="SM00943"/>
    </source>
</evidence>
<organism evidence="2 3">
    <name type="scientific">Longimycelium tulufanense</name>
    <dbReference type="NCBI Taxonomy" id="907463"/>
    <lineage>
        <taxon>Bacteria</taxon>
        <taxon>Bacillati</taxon>
        <taxon>Actinomycetota</taxon>
        <taxon>Actinomycetes</taxon>
        <taxon>Pseudonocardiales</taxon>
        <taxon>Pseudonocardiaceae</taxon>
        <taxon>Longimycelium</taxon>
    </lineage>
</organism>
<keyword evidence="3" id="KW-1185">Reference proteome</keyword>
<evidence type="ECO:0000313" key="3">
    <source>
        <dbReference type="Proteomes" id="UP000637578"/>
    </source>
</evidence>
<feature type="domain" description="DNA primase/polymerase bifunctional N-terminal" evidence="1">
    <location>
        <begin position="9"/>
        <end position="171"/>
    </location>
</feature>
<reference evidence="2" key="2">
    <citation type="submission" date="2020-09" db="EMBL/GenBank/DDBJ databases">
        <authorList>
            <person name="Sun Q."/>
            <person name="Zhou Y."/>
        </authorList>
    </citation>
    <scope>NUCLEOTIDE SEQUENCE</scope>
    <source>
        <strain evidence="2">CGMCC 4.5737</strain>
    </source>
</reference>
<dbReference type="EMBL" id="BMMK01000038">
    <property type="protein sequence ID" value="GGM77259.1"/>
    <property type="molecule type" value="Genomic_DNA"/>
</dbReference>